<dbReference type="Gene3D" id="1.10.287.470">
    <property type="entry name" value="Helix hairpin bin"/>
    <property type="match status" value="1"/>
</dbReference>
<dbReference type="InterPro" id="IPR058636">
    <property type="entry name" value="Beta-barrel_YknX"/>
</dbReference>
<comment type="similarity">
    <text evidence="2">Belongs to the membrane fusion protein (MFP) (TC 8.A.1) family.</text>
</comment>
<evidence type="ECO:0000256" key="3">
    <source>
        <dbReference type="ARBA" id="ARBA00022448"/>
    </source>
</evidence>
<name>A0A1M6NPJ3_MEGEL</name>
<protein>
    <submittedName>
        <fullName evidence="9">Efflux RND transporter periplasmic adaptor subunit</fullName>
    </submittedName>
</protein>
<evidence type="ECO:0000259" key="6">
    <source>
        <dbReference type="Pfam" id="PF25917"/>
    </source>
</evidence>
<feature type="domain" description="YknX-like beta-barrel" evidence="8">
    <location>
        <begin position="200"/>
        <end position="291"/>
    </location>
</feature>
<feature type="domain" description="Multidrug resistance protein MdtA-like barrel-sandwich hybrid" evidence="6">
    <location>
        <begin position="64"/>
        <end position="190"/>
    </location>
</feature>
<sequence length="377" mass="40258">MQIDKRLKIVIAAVIVAACAFGGYKYYESQQAAKQSKAIETADVVRKDLRSTVSATGTISPVDSVEVSPKITARISQVLVKENDRVTAGQTVAVLDGKDYEAKRDQAQYKVTNTKVEYDRAQQLYDLGAGTKQALDTAKFNYDTAVSTLTEAESDVAETVITAPMDGVVVGEPKTVGTMAVQGNSNPTVIMRIADTSTKQILAKVDETDIGKIKLGQDATFTVDAFNDQTFTAHVSKIAKTDTGNTWDTNGSSSTSSSSNSSASVIYYYVTLDVDDPDDVLKLGMTARVDITTSQKDDALVVPIAALKTNDSGSYVIRVDANGQTEQVPVTTGIYSDEYVEILSGLTQGDKVSIAYTASSKSSSSSNSNRRQGPPPM</sequence>
<dbReference type="Gene3D" id="2.40.420.20">
    <property type="match status" value="1"/>
</dbReference>
<feature type="region of interest" description="Disordered" evidence="4">
    <location>
        <begin position="357"/>
        <end position="377"/>
    </location>
</feature>
<dbReference type="InterPro" id="IPR058625">
    <property type="entry name" value="MdtA-like_BSH"/>
</dbReference>
<dbReference type="PANTHER" id="PTHR30469">
    <property type="entry name" value="MULTIDRUG RESISTANCE PROTEIN MDTA"/>
    <property type="match status" value="1"/>
</dbReference>
<dbReference type="Gene3D" id="2.40.50.100">
    <property type="match status" value="1"/>
</dbReference>
<dbReference type="InterPro" id="IPR006143">
    <property type="entry name" value="RND_pump_MFP"/>
</dbReference>
<dbReference type="EMBL" id="CP027569">
    <property type="protein sequence ID" value="AVO26562.1"/>
    <property type="molecule type" value="Genomic_DNA"/>
</dbReference>
<evidence type="ECO:0000259" key="8">
    <source>
        <dbReference type="Pfam" id="PF25990"/>
    </source>
</evidence>
<evidence type="ECO:0000256" key="4">
    <source>
        <dbReference type="SAM" id="MobiDB-lite"/>
    </source>
</evidence>
<dbReference type="InterPro" id="IPR058627">
    <property type="entry name" value="MdtA-like_C"/>
</dbReference>
<dbReference type="NCBIfam" id="TIGR01730">
    <property type="entry name" value="RND_mfp"/>
    <property type="match status" value="1"/>
</dbReference>
<dbReference type="GO" id="GO:0015562">
    <property type="term" value="F:efflux transmembrane transporter activity"/>
    <property type="evidence" value="ECO:0007669"/>
    <property type="project" value="TreeGrafter"/>
</dbReference>
<dbReference type="Proteomes" id="UP000238358">
    <property type="component" value="Chromosome"/>
</dbReference>
<proteinExistence type="inferred from homology"/>
<evidence type="ECO:0000259" key="7">
    <source>
        <dbReference type="Pfam" id="PF25967"/>
    </source>
</evidence>
<accession>A0A1M6NPJ3</accession>
<dbReference type="Pfam" id="PF25967">
    <property type="entry name" value="RND-MFP_C"/>
    <property type="match status" value="1"/>
</dbReference>
<evidence type="ECO:0000256" key="5">
    <source>
        <dbReference type="SAM" id="Phobius"/>
    </source>
</evidence>
<evidence type="ECO:0000313" key="10">
    <source>
        <dbReference type="Proteomes" id="UP000238358"/>
    </source>
</evidence>
<keyword evidence="3" id="KW-0813">Transport</keyword>
<comment type="subcellular location">
    <subcellularLocation>
        <location evidence="1">Cell envelope</location>
    </subcellularLocation>
</comment>
<evidence type="ECO:0000313" key="9">
    <source>
        <dbReference type="EMBL" id="AVO26562.1"/>
    </source>
</evidence>
<dbReference type="RefSeq" id="WP_027894693.1">
    <property type="nucleotide sequence ID" value="NZ_AP031433.1"/>
</dbReference>
<keyword evidence="5" id="KW-0812">Transmembrane</keyword>
<dbReference type="Pfam" id="PF25917">
    <property type="entry name" value="BSH_RND"/>
    <property type="match status" value="1"/>
</dbReference>
<keyword evidence="5" id="KW-1133">Transmembrane helix</keyword>
<feature type="compositionally biased region" description="Low complexity" evidence="4">
    <location>
        <begin position="359"/>
        <end position="369"/>
    </location>
</feature>
<gene>
    <name evidence="9" type="ORF">C6Y28_02420</name>
</gene>
<evidence type="ECO:0000256" key="1">
    <source>
        <dbReference type="ARBA" id="ARBA00004196"/>
    </source>
</evidence>
<dbReference type="Gene3D" id="2.40.30.170">
    <property type="match status" value="1"/>
</dbReference>
<dbReference type="OrthoDB" id="9809068at2"/>
<dbReference type="GO" id="GO:1990281">
    <property type="term" value="C:efflux pump complex"/>
    <property type="evidence" value="ECO:0007669"/>
    <property type="project" value="TreeGrafter"/>
</dbReference>
<dbReference type="Pfam" id="PF25990">
    <property type="entry name" value="Beta-barrel_YknX"/>
    <property type="match status" value="1"/>
</dbReference>
<reference evidence="9 10" key="1">
    <citation type="journal article" date="2018" name="Genome Announc.">
        <title>Complete genomes of two Megasphaera elsdenii strains, NCIMB 702410 and ATCC 25940.</title>
        <authorList>
            <person name="Hatmaker E.A."/>
            <person name="O'Dell K."/>
            <person name="Riley L.A."/>
            <person name="Klingeman D.M."/>
            <person name="Guss A.M."/>
        </authorList>
    </citation>
    <scope>NUCLEOTIDE SEQUENCE [LARGE SCALE GENOMIC DNA]</scope>
    <source>
        <strain evidence="9 10">NCIMB702410</strain>
    </source>
</reference>
<keyword evidence="5" id="KW-0472">Membrane</keyword>
<organism evidence="9 10">
    <name type="scientific">Megasphaera elsdenii</name>
    <dbReference type="NCBI Taxonomy" id="907"/>
    <lineage>
        <taxon>Bacteria</taxon>
        <taxon>Bacillati</taxon>
        <taxon>Bacillota</taxon>
        <taxon>Negativicutes</taxon>
        <taxon>Veillonellales</taxon>
        <taxon>Veillonellaceae</taxon>
        <taxon>Megasphaera</taxon>
    </lineage>
</organism>
<dbReference type="SUPFAM" id="SSF111369">
    <property type="entry name" value="HlyD-like secretion proteins"/>
    <property type="match status" value="1"/>
</dbReference>
<dbReference type="PROSITE" id="PS51257">
    <property type="entry name" value="PROKAR_LIPOPROTEIN"/>
    <property type="match status" value="1"/>
</dbReference>
<dbReference type="PANTHER" id="PTHR30469:SF33">
    <property type="entry name" value="SLR1207 PROTEIN"/>
    <property type="match status" value="1"/>
</dbReference>
<feature type="transmembrane region" description="Helical" evidence="5">
    <location>
        <begin position="7"/>
        <end position="27"/>
    </location>
</feature>
<evidence type="ECO:0000256" key="2">
    <source>
        <dbReference type="ARBA" id="ARBA00009477"/>
    </source>
</evidence>
<feature type="domain" description="Multidrug resistance protein MdtA-like C-terminal permuted SH3" evidence="7">
    <location>
        <begin position="298"/>
        <end position="352"/>
    </location>
</feature>
<dbReference type="AlphaFoldDB" id="A0A1M6NPJ3"/>